<dbReference type="Pfam" id="PF22939">
    <property type="entry name" value="WHD_GPIID"/>
    <property type="match status" value="1"/>
</dbReference>
<dbReference type="InterPro" id="IPR056884">
    <property type="entry name" value="NPHP3-like_N"/>
</dbReference>
<sequence>MSQRFHLRETDIDYTAALRISKHLNTRARNPVLSLIHFLSIQLREPVMSHPEEYTVGWICAINTEYTAAQAFLDEKHEAPEPLSPADNNAYTVGMIGKHKVVIAVLPDGEYGISSAAIVARDMLHSFPNVKIGLLVGIGGGAPSPKHDIRLGDIVVSAIRGGKGSVFQYDFGKAKQGQDFETTGVLNQPPISLRTALNALQSEYESDGHQLEESVNSILEKKPRLQKRYKRPNPDSDRLYRSDCVHPLDDEGGCTVTCGDDPSHLILRHKRTEDEDNPVIHYGLIASSNQLMKNALIRDRFAAEKDVLCFEMEAAGLMNHFPCLVIRGICDYADSHKSKEWQGYAAMVAAAYAKDLLHRIPLSRIEAEKRIGDILSDLQNVVYDHRDIAKKQLELQQNSVKRRLTEKQEECLQLFLLTIGATDATYEWYKDRAGDRVEGTCKWFLNHANFRRWSEQESGPLLVSADPGCGKSVLARHLIDNILPRSSTICYFFFKDQDQNTVRQALCALLHQLFSQKPSLIEHAMEHFKTDGPKLIRSTIKLWTVLEKALNDPQTGSVIIVLDALDECAESEFENLMQNLKRNSLQSDGGKIKFLFTSRLYEQVIDKFRGLLYAFPHIHIPGEEKSDEIGQEISHVIQYRVEQLAKEKGLSELVKNHLAKRLLKVTHRTYLWVYLVFDYLKSTHFKKTLRGVDSTISMLPATVSDAYEQILNKSNEQGVVRRVLSIILAASRPMTVSEMNIALNVNNTLTCIHDLDLEENADFRVRLRTVCGLFISIHHDKIYFLHQTAREFLLADAVSPVSHTAKSGSELYWQHSITSQCAHYYLAEICVSYMDFLNKHGSSLELESESKEGGDHIADSRAFLNYAANNWGAHSRAACISAGSDLIPLILSICSPCSGILSTWLDIYWNTLRSASTRGFSDLLITSYFGIEAAVKIQLEKGAVIESQDTENGQTPLSWAARNGHETTVKLLLEKGAAFESQDKSSRTPLSWAARNGHKAIVKLLLAK</sequence>
<keyword evidence="2" id="KW-0040">ANK repeat</keyword>
<dbReference type="InterPro" id="IPR055497">
    <property type="entry name" value="DUF7069"/>
</dbReference>
<feature type="domain" description="DUF7069" evidence="4">
    <location>
        <begin position="629"/>
        <end position="695"/>
    </location>
</feature>
<dbReference type="PROSITE" id="PS50297">
    <property type="entry name" value="ANK_REP_REGION"/>
    <property type="match status" value="2"/>
</dbReference>
<dbReference type="InterPro" id="IPR053137">
    <property type="entry name" value="NLR-like"/>
</dbReference>
<dbReference type="InterPro" id="IPR054471">
    <property type="entry name" value="GPIID_WHD"/>
</dbReference>
<dbReference type="Gene3D" id="3.40.50.300">
    <property type="entry name" value="P-loop containing nucleotide triphosphate hydrolases"/>
    <property type="match status" value="1"/>
</dbReference>
<dbReference type="SUPFAM" id="SSF53167">
    <property type="entry name" value="Purine and uridine phosphorylases"/>
    <property type="match status" value="1"/>
</dbReference>
<dbReference type="InterPro" id="IPR027417">
    <property type="entry name" value="P-loop_NTPase"/>
</dbReference>
<evidence type="ECO:0000313" key="6">
    <source>
        <dbReference type="EMBL" id="PYH92040.1"/>
    </source>
</evidence>
<dbReference type="VEuPathDB" id="FungiDB:BO71DRAFT_358139"/>
<dbReference type="OrthoDB" id="1577640at2759"/>
<dbReference type="PANTHER" id="PTHR46082:SF11">
    <property type="entry name" value="AAA+ ATPASE DOMAIN-CONTAINING PROTEIN-RELATED"/>
    <property type="match status" value="1"/>
</dbReference>
<dbReference type="SUPFAM" id="SSF52540">
    <property type="entry name" value="P-loop containing nucleoside triphosphate hydrolases"/>
    <property type="match status" value="1"/>
</dbReference>
<feature type="non-terminal residue" evidence="6">
    <location>
        <position position="1008"/>
    </location>
</feature>
<accession>A0A319D3Z9</accession>
<feature type="domain" description="GPI inositol-deacylase winged helix" evidence="3">
    <location>
        <begin position="708"/>
        <end position="797"/>
    </location>
</feature>
<protein>
    <submittedName>
        <fullName evidence="6">Purine and uridine phosphorylase</fullName>
    </submittedName>
</protein>
<dbReference type="EMBL" id="KZ825927">
    <property type="protein sequence ID" value="PYH92040.1"/>
    <property type="molecule type" value="Genomic_DNA"/>
</dbReference>
<name>A0A319D3Z9_9EURO</name>
<dbReference type="Pfam" id="PF12796">
    <property type="entry name" value="Ank_2"/>
    <property type="match status" value="1"/>
</dbReference>
<feature type="repeat" description="ANK" evidence="2">
    <location>
        <begin position="985"/>
        <end position="1008"/>
    </location>
</feature>
<evidence type="ECO:0000259" key="3">
    <source>
        <dbReference type="Pfam" id="PF22939"/>
    </source>
</evidence>
<dbReference type="GO" id="GO:0003824">
    <property type="term" value="F:catalytic activity"/>
    <property type="evidence" value="ECO:0007669"/>
    <property type="project" value="InterPro"/>
</dbReference>
<feature type="domain" description="Nephrocystin 3-like N-terminal" evidence="5">
    <location>
        <begin position="439"/>
        <end position="599"/>
    </location>
</feature>
<dbReference type="SMART" id="SM00248">
    <property type="entry name" value="ANK"/>
    <property type="match status" value="1"/>
</dbReference>
<keyword evidence="7" id="KW-1185">Reference proteome</keyword>
<keyword evidence="1" id="KW-0677">Repeat</keyword>
<dbReference type="Pfam" id="PF24883">
    <property type="entry name" value="NPHP3_N"/>
    <property type="match status" value="1"/>
</dbReference>
<evidence type="ECO:0000313" key="7">
    <source>
        <dbReference type="Proteomes" id="UP000247810"/>
    </source>
</evidence>
<dbReference type="Pfam" id="PF23239">
    <property type="entry name" value="DUF7069"/>
    <property type="match status" value="1"/>
</dbReference>
<dbReference type="InterPro" id="IPR035994">
    <property type="entry name" value="Nucleoside_phosphorylase_sf"/>
</dbReference>
<dbReference type="Proteomes" id="UP000247810">
    <property type="component" value="Unassembled WGS sequence"/>
</dbReference>
<dbReference type="InterPro" id="IPR036770">
    <property type="entry name" value="Ankyrin_rpt-contain_sf"/>
</dbReference>
<dbReference type="Gene3D" id="1.25.40.20">
    <property type="entry name" value="Ankyrin repeat-containing domain"/>
    <property type="match status" value="1"/>
</dbReference>
<dbReference type="GO" id="GO:0009116">
    <property type="term" value="P:nucleoside metabolic process"/>
    <property type="evidence" value="ECO:0007669"/>
    <property type="project" value="InterPro"/>
</dbReference>
<evidence type="ECO:0000259" key="5">
    <source>
        <dbReference type="Pfam" id="PF24883"/>
    </source>
</evidence>
<dbReference type="AlphaFoldDB" id="A0A319D3Z9"/>
<evidence type="ECO:0000256" key="2">
    <source>
        <dbReference type="PROSITE-ProRule" id="PRU00023"/>
    </source>
</evidence>
<dbReference type="SUPFAM" id="SSF48403">
    <property type="entry name" value="Ankyrin repeat"/>
    <property type="match status" value="1"/>
</dbReference>
<feature type="repeat" description="ANK" evidence="2">
    <location>
        <begin position="952"/>
        <end position="984"/>
    </location>
</feature>
<dbReference type="InterPro" id="IPR002110">
    <property type="entry name" value="Ankyrin_rpt"/>
</dbReference>
<dbReference type="STRING" id="1448320.A0A319D3Z9"/>
<dbReference type="PANTHER" id="PTHR46082">
    <property type="entry name" value="ATP/GTP-BINDING PROTEIN-RELATED"/>
    <property type="match status" value="1"/>
</dbReference>
<gene>
    <name evidence="6" type="ORF">BO71DRAFT_358139</name>
</gene>
<evidence type="ECO:0000259" key="4">
    <source>
        <dbReference type="Pfam" id="PF23239"/>
    </source>
</evidence>
<dbReference type="PROSITE" id="PS50088">
    <property type="entry name" value="ANK_REPEAT"/>
    <property type="match status" value="2"/>
</dbReference>
<reference evidence="6 7" key="1">
    <citation type="submission" date="2018-02" db="EMBL/GenBank/DDBJ databases">
        <title>The genomes of Aspergillus section Nigri reveals drivers in fungal speciation.</title>
        <authorList>
            <consortium name="DOE Joint Genome Institute"/>
            <person name="Vesth T.C."/>
            <person name="Nybo J."/>
            <person name="Theobald S."/>
            <person name="Brandl J."/>
            <person name="Frisvad J.C."/>
            <person name="Nielsen K.F."/>
            <person name="Lyhne E.K."/>
            <person name="Kogle M.E."/>
            <person name="Kuo A."/>
            <person name="Riley R."/>
            <person name="Clum A."/>
            <person name="Nolan M."/>
            <person name="Lipzen A."/>
            <person name="Salamov A."/>
            <person name="Henrissat B."/>
            <person name="Wiebenga A."/>
            <person name="De vries R.P."/>
            <person name="Grigoriev I.V."/>
            <person name="Mortensen U.H."/>
            <person name="Andersen M.R."/>
            <person name="Baker S.E."/>
        </authorList>
    </citation>
    <scope>NUCLEOTIDE SEQUENCE [LARGE SCALE GENOMIC DNA]</scope>
    <source>
        <strain evidence="6 7">CBS 707.79</strain>
    </source>
</reference>
<proteinExistence type="predicted"/>
<evidence type="ECO:0000256" key="1">
    <source>
        <dbReference type="ARBA" id="ARBA00022737"/>
    </source>
</evidence>
<organism evidence="6 7">
    <name type="scientific">Aspergillus ellipticus CBS 707.79</name>
    <dbReference type="NCBI Taxonomy" id="1448320"/>
    <lineage>
        <taxon>Eukaryota</taxon>
        <taxon>Fungi</taxon>
        <taxon>Dikarya</taxon>
        <taxon>Ascomycota</taxon>
        <taxon>Pezizomycotina</taxon>
        <taxon>Eurotiomycetes</taxon>
        <taxon>Eurotiomycetidae</taxon>
        <taxon>Eurotiales</taxon>
        <taxon>Aspergillaceae</taxon>
        <taxon>Aspergillus</taxon>
        <taxon>Aspergillus subgen. Circumdati</taxon>
    </lineage>
</organism>
<dbReference type="Gene3D" id="3.40.50.1580">
    <property type="entry name" value="Nucleoside phosphorylase domain"/>
    <property type="match status" value="1"/>
</dbReference>